<accession>A0A1Y1CDN1</accession>
<proteinExistence type="inferred from homology"/>
<dbReference type="Gene3D" id="2.60.40.1180">
    <property type="entry name" value="Golgi alpha-mannosidase II"/>
    <property type="match status" value="1"/>
</dbReference>
<dbReference type="InterPro" id="IPR017853">
    <property type="entry name" value="GH"/>
</dbReference>
<dbReference type="InterPro" id="IPR013780">
    <property type="entry name" value="Glyco_hydro_b"/>
</dbReference>
<dbReference type="InterPro" id="IPR000933">
    <property type="entry name" value="Glyco_hydro_29"/>
</dbReference>
<evidence type="ECO:0000313" key="9">
    <source>
        <dbReference type="EMBL" id="BAX78456.1"/>
    </source>
</evidence>
<dbReference type="EMBL" id="AP018042">
    <property type="protein sequence ID" value="BAX78456.1"/>
    <property type="molecule type" value="Genomic_DNA"/>
</dbReference>
<evidence type="ECO:0000256" key="3">
    <source>
        <dbReference type="ARBA" id="ARBA00012662"/>
    </source>
</evidence>
<dbReference type="Pfam" id="PF01120">
    <property type="entry name" value="Alpha_L_fucos"/>
    <property type="match status" value="1"/>
</dbReference>
<reference evidence="10" key="2">
    <citation type="journal article" date="2020" name="Antonie Van Leeuwenhoek">
        <title>Labilibaculum antarcticum sp. nov., a novel facultative anaerobic, psychrotorelant bacterium isolated from marine sediment of Antarctica.</title>
        <authorList>
            <person name="Watanabe M."/>
            <person name="Kojima H."/>
            <person name="Fukui M."/>
        </authorList>
    </citation>
    <scope>NUCLEOTIDE SEQUENCE [LARGE SCALE GENOMIC DNA]</scope>
    <source>
        <strain evidence="10">SPP2</strain>
    </source>
</reference>
<feature type="domain" description="Glycoside hydrolase family 29 N-terminal" evidence="7">
    <location>
        <begin position="21"/>
        <end position="381"/>
    </location>
</feature>
<dbReference type="OrthoDB" id="1389336at2"/>
<dbReference type="Gene3D" id="3.20.20.80">
    <property type="entry name" value="Glycosidases"/>
    <property type="match status" value="1"/>
</dbReference>
<dbReference type="SUPFAM" id="SSF51445">
    <property type="entry name" value="(Trans)glycosidases"/>
    <property type="match status" value="1"/>
</dbReference>
<protein>
    <recommendedName>
        <fullName evidence="3">alpha-L-fucosidase</fullName>
        <ecNumber evidence="3">3.2.1.51</ecNumber>
    </recommendedName>
</protein>
<dbReference type="GO" id="GO:0005764">
    <property type="term" value="C:lysosome"/>
    <property type="evidence" value="ECO:0007669"/>
    <property type="project" value="TreeGrafter"/>
</dbReference>
<comment type="function">
    <text evidence="1">Alpha-L-fucosidase is responsible for hydrolyzing the alpha-1,6-linked fucose joined to the reducing-end N-acetylglucosamine of the carbohydrate moieties of glycoproteins.</text>
</comment>
<organism evidence="9 10">
    <name type="scientific">Labilibaculum antarcticum</name>
    <dbReference type="NCBI Taxonomy" id="1717717"/>
    <lineage>
        <taxon>Bacteria</taxon>
        <taxon>Pseudomonadati</taxon>
        <taxon>Bacteroidota</taxon>
        <taxon>Bacteroidia</taxon>
        <taxon>Marinilabiliales</taxon>
        <taxon>Marinifilaceae</taxon>
        <taxon>Labilibaculum</taxon>
    </lineage>
</organism>
<dbReference type="GO" id="GO:0016139">
    <property type="term" value="P:glycoside catabolic process"/>
    <property type="evidence" value="ECO:0007669"/>
    <property type="project" value="TreeGrafter"/>
</dbReference>
<feature type="domain" description="Alpha-L-fucosidase C-terminal" evidence="8">
    <location>
        <begin position="411"/>
        <end position="494"/>
    </location>
</feature>
<comment type="similarity">
    <text evidence="2">Belongs to the glycosyl hydrolase 29 family.</text>
</comment>
<dbReference type="InterPro" id="IPR057739">
    <property type="entry name" value="Glyco_hydro_29_N"/>
</dbReference>
<dbReference type="InterPro" id="IPR016286">
    <property type="entry name" value="FUC_metazoa-typ"/>
</dbReference>
<keyword evidence="10" id="KW-1185">Reference proteome</keyword>
<dbReference type="PROSITE" id="PS51257">
    <property type="entry name" value="PROKAR_LIPOPROTEIN"/>
    <property type="match status" value="1"/>
</dbReference>
<dbReference type="Pfam" id="PF16757">
    <property type="entry name" value="Fucosidase_C"/>
    <property type="match status" value="1"/>
</dbReference>
<reference evidence="9 10" key="1">
    <citation type="journal article" date="2018" name="Mar. Genomics">
        <title>Complete genome sequence of Marinifilaceae bacterium strain SPP2, isolated from the Antarctic marine sediment.</title>
        <authorList>
            <person name="Watanabe M."/>
            <person name="Kojima H."/>
            <person name="Fukui M."/>
        </authorList>
    </citation>
    <scope>NUCLEOTIDE SEQUENCE [LARGE SCALE GENOMIC DNA]</scope>
    <source>
        <strain evidence="9 10">SPP2</strain>
    </source>
</reference>
<evidence type="ECO:0000313" key="10">
    <source>
        <dbReference type="Proteomes" id="UP000218267"/>
    </source>
</evidence>
<evidence type="ECO:0000256" key="4">
    <source>
        <dbReference type="ARBA" id="ARBA00022729"/>
    </source>
</evidence>
<dbReference type="InterPro" id="IPR031919">
    <property type="entry name" value="Fucosidase_C"/>
</dbReference>
<evidence type="ECO:0000256" key="2">
    <source>
        <dbReference type="ARBA" id="ARBA00007951"/>
    </source>
</evidence>
<dbReference type="GO" id="GO:0006004">
    <property type="term" value="P:fucose metabolic process"/>
    <property type="evidence" value="ECO:0007669"/>
    <property type="project" value="InterPro"/>
</dbReference>
<dbReference type="PANTHER" id="PTHR10030:SF37">
    <property type="entry name" value="ALPHA-L-FUCOSIDASE-RELATED"/>
    <property type="match status" value="1"/>
</dbReference>
<evidence type="ECO:0000259" key="8">
    <source>
        <dbReference type="Pfam" id="PF16757"/>
    </source>
</evidence>
<dbReference type="EC" id="3.2.1.51" evidence="3"/>
<dbReference type="PRINTS" id="PR00741">
    <property type="entry name" value="GLHYDRLASE29"/>
</dbReference>
<dbReference type="GO" id="GO:0004560">
    <property type="term" value="F:alpha-L-fucosidase activity"/>
    <property type="evidence" value="ECO:0007669"/>
    <property type="project" value="InterPro"/>
</dbReference>
<dbReference type="PANTHER" id="PTHR10030">
    <property type="entry name" value="ALPHA-L-FUCOSIDASE"/>
    <property type="match status" value="1"/>
</dbReference>
<keyword evidence="4" id="KW-0732">Signal</keyword>
<evidence type="ECO:0000256" key="1">
    <source>
        <dbReference type="ARBA" id="ARBA00004071"/>
    </source>
</evidence>
<sequence length="496" mass="57373">MNKYIAILLVSIITGCNLKSKQAEEVKPKYTADWESLKQFEVPEWYKDVKFGIYFHWGPYSVPAHETEWYSMRMYQKDSPIRKYHEDTYGDLKEFGYKDFIPMFTAEKFNADEWAKLFKDAGAQFAGPVAEHADGFAMWDSELTKWDAKDMGPKRDIVGEMAKAVRKQNMKFIATYHRHWLYAWYPTWDENTDAGDPQYEGLYGPYVPEGSFVMATGDYPNPPKEAFNQEWLDRLNELMDKYEPDIIWFDNKMDIIGEEYRKQFLANYYNNGEKWGKEVVCTYKFHDMAEGSAVLDLERSRMSEKKDFTWLTDDSIDWKAWCDISDPKYKSTNRLIDFLVDVVSKNGAVLLNVTPRANGEIPEGVKTRLLEMGDWFNVNKEAIYGTRTWKAYGEGPQEIVEGHLSEDKNADAVAEDIRFTSKDGNLYAIALAWPGEKMLVRSFAKSKGLLDSEIKNVSMLGSSETLTWKMTDAGLLVDLPAERPCDHAFSLKIELK</sequence>
<evidence type="ECO:0000256" key="6">
    <source>
        <dbReference type="ARBA" id="ARBA00023295"/>
    </source>
</evidence>
<keyword evidence="5" id="KW-0378">Hydrolase</keyword>
<dbReference type="PIRSF" id="PIRSF001092">
    <property type="entry name" value="Alpha-L-fucosidase"/>
    <property type="match status" value="1"/>
</dbReference>
<evidence type="ECO:0000259" key="7">
    <source>
        <dbReference type="Pfam" id="PF01120"/>
    </source>
</evidence>
<dbReference type="KEGG" id="mbas:ALGA_0061"/>
<evidence type="ECO:0000256" key="5">
    <source>
        <dbReference type="ARBA" id="ARBA00022801"/>
    </source>
</evidence>
<name>A0A1Y1CDN1_9BACT</name>
<dbReference type="Proteomes" id="UP000218267">
    <property type="component" value="Chromosome"/>
</dbReference>
<dbReference type="SMART" id="SM00812">
    <property type="entry name" value="Alpha_L_fucos"/>
    <property type="match status" value="1"/>
</dbReference>
<keyword evidence="6" id="KW-0326">Glycosidase</keyword>
<dbReference type="AlphaFoldDB" id="A0A1Y1CDN1"/>
<gene>
    <name evidence="9" type="ORF">ALGA_0061</name>
</gene>
<dbReference type="RefSeq" id="WP_096427397.1">
    <property type="nucleotide sequence ID" value="NZ_AP018042.1"/>
</dbReference>